<dbReference type="EMBL" id="JAAGVB010000198">
    <property type="protein sequence ID" value="NEW36918.1"/>
    <property type="molecule type" value="Genomic_DNA"/>
</dbReference>
<sequence>ARYRALRRIAAERRVTPNAILFEAFTAALHSIGAGDHFAITVPRTHRPAPVSDEIEVLGNFTRLSVCTADYRAQQPGSPAAVYAAHEQLRRAAGAATDATGDLATARSGDPGGYPVVFTSTLGMGRNLAPGVGSDALV</sequence>
<evidence type="ECO:0000313" key="1">
    <source>
        <dbReference type="EMBL" id="NEW36918.1"/>
    </source>
</evidence>
<comment type="caution">
    <text evidence="1">The sequence shown here is derived from an EMBL/GenBank/DDBJ whole genome shotgun (WGS) entry which is preliminary data.</text>
</comment>
<name>A0A6P1CWE6_9NOCA</name>
<feature type="non-terminal residue" evidence="1">
    <location>
        <position position="138"/>
    </location>
</feature>
<dbReference type="SUPFAM" id="SSF52777">
    <property type="entry name" value="CoA-dependent acyltransferases"/>
    <property type="match status" value="1"/>
</dbReference>
<proteinExistence type="predicted"/>
<evidence type="ECO:0008006" key="3">
    <source>
        <dbReference type="Google" id="ProtNLM"/>
    </source>
</evidence>
<organism evidence="1 2">
    <name type="scientific">Nocardia cyriacigeorgica</name>
    <dbReference type="NCBI Taxonomy" id="135487"/>
    <lineage>
        <taxon>Bacteria</taxon>
        <taxon>Bacillati</taxon>
        <taxon>Actinomycetota</taxon>
        <taxon>Actinomycetes</taxon>
        <taxon>Mycobacteriales</taxon>
        <taxon>Nocardiaceae</taxon>
        <taxon>Nocardia</taxon>
    </lineage>
</organism>
<dbReference type="Gene3D" id="3.30.559.30">
    <property type="entry name" value="Nonribosomal peptide synthetase, condensation domain"/>
    <property type="match status" value="1"/>
</dbReference>
<dbReference type="RefSeq" id="WP_375154847.1">
    <property type="nucleotide sequence ID" value="NZ_JAAGVB010000198.1"/>
</dbReference>
<dbReference type="AlphaFoldDB" id="A0A6P1CWE6"/>
<protein>
    <recommendedName>
        <fullName evidence="3">Condensation domain-containing protein</fullName>
    </recommendedName>
</protein>
<reference evidence="1 2" key="1">
    <citation type="submission" date="2020-01" db="EMBL/GenBank/DDBJ databases">
        <title>Genetics and antimicrobial susceptibilities of Nocardia species isolated from the soil; a comparison with species isolated from humans.</title>
        <authorList>
            <person name="Carrasco G."/>
            <person name="Monzon S."/>
            <person name="Sansegundo M."/>
            <person name="Garcia E."/>
            <person name="Garrido N."/>
            <person name="Medina M.J."/>
            <person name="Villalon P."/>
            <person name="Ramirez-Arocha A.C."/>
            <person name="Jimenez P."/>
            <person name="Cuesta I."/>
            <person name="Valdezate S."/>
        </authorList>
    </citation>
    <scope>NUCLEOTIDE SEQUENCE [LARGE SCALE GENOMIC DNA]</scope>
    <source>
        <strain evidence="1 2">CNM20110626</strain>
    </source>
</reference>
<feature type="non-terminal residue" evidence="1">
    <location>
        <position position="1"/>
    </location>
</feature>
<evidence type="ECO:0000313" key="2">
    <source>
        <dbReference type="Proteomes" id="UP000471166"/>
    </source>
</evidence>
<gene>
    <name evidence="1" type="ORF">GV791_30850</name>
</gene>
<dbReference type="Proteomes" id="UP000471166">
    <property type="component" value="Unassembled WGS sequence"/>
</dbReference>
<accession>A0A6P1CWE6</accession>